<dbReference type="InterPro" id="IPR000073">
    <property type="entry name" value="AB_hydrolase_1"/>
</dbReference>
<dbReference type="InterPro" id="IPR036155">
    <property type="entry name" value="Crypto/Photolyase_N_sf"/>
</dbReference>
<dbReference type="InterPro" id="IPR006050">
    <property type="entry name" value="DNA_photolyase_N"/>
</dbReference>
<proteinExistence type="predicted"/>
<feature type="compositionally biased region" description="Polar residues" evidence="1">
    <location>
        <begin position="73"/>
        <end position="104"/>
    </location>
</feature>
<dbReference type="InterPro" id="IPR014729">
    <property type="entry name" value="Rossmann-like_a/b/a_fold"/>
</dbReference>
<evidence type="ECO:0000259" key="2">
    <source>
        <dbReference type="PROSITE" id="PS51645"/>
    </source>
</evidence>
<organism evidence="3 5">
    <name type="scientific">Volvox reticuliferus</name>
    <dbReference type="NCBI Taxonomy" id="1737510"/>
    <lineage>
        <taxon>Eukaryota</taxon>
        <taxon>Viridiplantae</taxon>
        <taxon>Chlorophyta</taxon>
        <taxon>core chlorophytes</taxon>
        <taxon>Chlorophyceae</taxon>
        <taxon>CS clade</taxon>
        <taxon>Chlamydomonadales</taxon>
        <taxon>Volvocaceae</taxon>
        <taxon>Volvox</taxon>
    </lineage>
</organism>
<dbReference type="PRINTS" id="PR00412">
    <property type="entry name" value="EPOXHYDRLASE"/>
</dbReference>
<dbReference type="EMBL" id="BNCP01000007">
    <property type="protein sequence ID" value="GIL75483.1"/>
    <property type="molecule type" value="Genomic_DNA"/>
</dbReference>
<dbReference type="PANTHER" id="PTHR47832">
    <property type="entry name" value="DNA PHOTOLYASE"/>
    <property type="match status" value="1"/>
</dbReference>
<evidence type="ECO:0000256" key="1">
    <source>
        <dbReference type="SAM" id="MobiDB-lite"/>
    </source>
</evidence>
<dbReference type="Pfam" id="PF00875">
    <property type="entry name" value="DNA_photolyase"/>
    <property type="match status" value="1"/>
</dbReference>
<feature type="region of interest" description="Disordered" evidence="1">
    <location>
        <begin position="1"/>
        <end position="43"/>
    </location>
</feature>
<name>A0A8J4FHM9_9CHLO</name>
<dbReference type="OrthoDB" id="408373at2759"/>
<evidence type="ECO:0000313" key="3">
    <source>
        <dbReference type="EMBL" id="GIL75483.1"/>
    </source>
</evidence>
<evidence type="ECO:0000313" key="4">
    <source>
        <dbReference type="EMBL" id="GIM03364.1"/>
    </source>
</evidence>
<reference evidence="3" key="1">
    <citation type="journal article" date="2021" name="Proc. Natl. Acad. Sci. U.S.A.">
        <title>Three genomes in the algal genus Volvox reveal the fate of a haploid sex-determining region after a transition to homothallism.</title>
        <authorList>
            <person name="Yamamoto K."/>
            <person name="Hamaji T."/>
            <person name="Kawai-Toyooka H."/>
            <person name="Matsuzaki R."/>
            <person name="Takahashi F."/>
            <person name="Nishimura Y."/>
            <person name="Kawachi M."/>
            <person name="Noguchi H."/>
            <person name="Minakuchi Y."/>
            <person name="Umen J.G."/>
            <person name="Toyoda A."/>
            <person name="Nozaki H."/>
        </authorList>
    </citation>
    <scope>NUCLEOTIDE SEQUENCE</scope>
    <source>
        <strain evidence="4">NIES-3785</strain>
        <strain evidence="3">NIES-3786</strain>
    </source>
</reference>
<dbReference type="Proteomes" id="UP000747110">
    <property type="component" value="Unassembled WGS sequence"/>
</dbReference>
<gene>
    <name evidence="3" type="ORF">Vretifemale_5263</name>
    <name evidence="4" type="ORF">Vretimale_8119</name>
</gene>
<comment type="caution">
    <text evidence="3">The sequence shown here is derived from an EMBL/GenBank/DDBJ whole genome shotgun (WGS) entry which is preliminary data.</text>
</comment>
<protein>
    <recommendedName>
        <fullName evidence="2">Photolyase/cryptochrome alpha/beta domain-containing protein</fullName>
    </recommendedName>
</protein>
<keyword evidence="5" id="KW-1185">Reference proteome</keyword>
<sequence length="796" mass="85099">MQTKVGIELDSTNVSSRRVRVDSRRGWTSRAAGKQAEATAASRQVVVRASATCSPSPSPSRQQVLSTPYLRISSNPYSAVPTSPSLPTRTSNPLSRAATPTCSHSARAPGSHSYDISELPRRLGPTEPVVLWYRNDLRVDDHPGLVAAAAAVGGGGGGPSPPRPLAPVFLLDVERLSHLVFTWGGPEALSAALQRLRADLRARGSDLAVRVGSWEQQLTDVTRAVGSRAVVSEAEVELRWRLPAAASLERASATLGVSSFDWQSALWPAERFDIRYRTWQSQRGSPAEPLPAPGQLPPFPASVEPGHIPDGAQMRQLLTEAALAVYDKDSGLAEVAARVAAECALGPDAERAVRLAECPYSPLDLLRQYLGILPAGFGHGSPGTASSVSLDDDVEALRRPGVDGAPFTGLFSSAKALGTLSVRRVFKEAYVADGRPYGSVEPRRLRPPAAVAAAVAAEAADFHRALAVLDEERSVAPGVEVHFWRWRGGITDYCVAEPAQPLLGAPAVLLVHGFGAFGDQWRDNMGALAAAGFRVFAPTFPGFGRSQKAAMPYSQDLWRDFLRDFILQVVGDPVVVAGNSIGGFISTCLAADYPQLVRGLVLLNSAGPVDPAFNIEAWRAAVAAGRRAPPAAIVSAVSAALFWYLERTVPSTLKWLYPTNPEKADEWLQREILRAAGDSGAIDVFKAVWYLPPPRALNWLISEAWRGPTLVLQGALDPLNDARSRARQLGELCPNVRVQLLQAGHCPHDEVPEQVNEGLLHFIRTSVLRDERVTSPTVDAVAAAEAASSPSSGLGP</sequence>
<feature type="domain" description="Photolyase/cryptochrome alpha/beta" evidence="2">
    <location>
        <begin position="127"/>
        <end position="265"/>
    </location>
</feature>
<dbReference type="Pfam" id="PF00561">
    <property type="entry name" value="Abhydrolase_1"/>
    <property type="match status" value="1"/>
</dbReference>
<dbReference type="PANTHER" id="PTHR47832:SF1">
    <property type="entry name" value="DNA PHOTOLYASE"/>
    <property type="match status" value="1"/>
</dbReference>
<dbReference type="PROSITE" id="PS51645">
    <property type="entry name" value="PHR_CRY_ALPHA_BETA"/>
    <property type="match status" value="1"/>
</dbReference>
<dbReference type="Gene3D" id="3.40.50.620">
    <property type="entry name" value="HUPs"/>
    <property type="match status" value="1"/>
</dbReference>
<dbReference type="EMBL" id="BNCQ01000013">
    <property type="protein sequence ID" value="GIM03364.1"/>
    <property type="molecule type" value="Genomic_DNA"/>
</dbReference>
<evidence type="ECO:0000313" key="5">
    <source>
        <dbReference type="Proteomes" id="UP000747110"/>
    </source>
</evidence>
<dbReference type="Gene3D" id="3.40.50.1820">
    <property type="entry name" value="alpha/beta hydrolase"/>
    <property type="match status" value="1"/>
</dbReference>
<dbReference type="Proteomes" id="UP000722791">
    <property type="component" value="Unassembled WGS sequence"/>
</dbReference>
<dbReference type="AlphaFoldDB" id="A0A8J4FHM9"/>
<dbReference type="SUPFAM" id="SSF52425">
    <property type="entry name" value="Cryptochrome/photolyase, N-terminal domain"/>
    <property type="match status" value="1"/>
</dbReference>
<dbReference type="SUPFAM" id="SSF53474">
    <property type="entry name" value="alpha/beta-Hydrolases"/>
    <property type="match status" value="1"/>
</dbReference>
<dbReference type="InterPro" id="IPR029058">
    <property type="entry name" value="AB_hydrolase_fold"/>
</dbReference>
<feature type="region of interest" description="Disordered" evidence="1">
    <location>
        <begin position="73"/>
        <end position="119"/>
    </location>
</feature>
<dbReference type="InterPro" id="IPR000639">
    <property type="entry name" value="Epox_hydrolase-like"/>
</dbReference>
<dbReference type="PRINTS" id="PR00111">
    <property type="entry name" value="ABHYDROLASE"/>
</dbReference>
<dbReference type="GO" id="GO:0003824">
    <property type="term" value="F:catalytic activity"/>
    <property type="evidence" value="ECO:0007669"/>
    <property type="project" value="InterPro"/>
</dbReference>
<accession>A0A8J4FHM9</accession>